<keyword evidence="3" id="KW-1185">Reference proteome</keyword>
<reference evidence="2 3" key="1">
    <citation type="submission" date="2019-07" db="EMBL/GenBank/DDBJ databases">
        <authorList>
            <person name="Jastrzebski P J."/>
            <person name="Paukszto L."/>
            <person name="Jastrzebski P J."/>
        </authorList>
    </citation>
    <scope>NUCLEOTIDE SEQUENCE [LARGE SCALE GENOMIC DNA]</scope>
    <source>
        <strain evidence="2 3">WMS-il1</strain>
    </source>
</reference>
<dbReference type="AlphaFoldDB" id="A0A564Y2K8"/>
<dbReference type="EMBL" id="CABIJS010000055">
    <property type="protein sequence ID" value="VUZ41198.1"/>
    <property type="molecule type" value="Genomic_DNA"/>
</dbReference>
<organism evidence="2 3">
    <name type="scientific">Hymenolepis diminuta</name>
    <name type="common">Rat tapeworm</name>
    <dbReference type="NCBI Taxonomy" id="6216"/>
    <lineage>
        <taxon>Eukaryota</taxon>
        <taxon>Metazoa</taxon>
        <taxon>Spiralia</taxon>
        <taxon>Lophotrochozoa</taxon>
        <taxon>Platyhelminthes</taxon>
        <taxon>Cestoda</taxon>
        <taxon>Eucestoda</taxon>
        <taxon>Cyclophyllidea</taxon>
        <taxon>Hymenolepididae</taxon>
        <taxon>Hymenolepis</taxon>
    </lineage>
</organism>
<proteinExistence type="predicted"/>
<sequence>MRRQAIIVSVKAKHMNIEIAISLKVTRSIICKVRKELVNEKNGDETVDRMRRKKEHCQRSTDSFTTFEFVRRVLDMMNENPAKSVRDILPNKHPSTFKCLKG</sequence>
<dbReference type="EMBL" id="CABIJS010000055">
    <property type="protein sequence ID" value="VUZ41199.1"/>
    <property type="molecule type" value="Genomic_DNA"/>
</dbReference>
<gene>
    <name evidence="2" type="ORF">WMSIL1_LOCUS2163</name>
    <name evidence="1" type="ORF">WMSIL1_LOCUS2215</name>
</gene>
<evidence type="ECO:0000313" key="2">
    <source>
        <dbReference type="EMBL" id="VUZ41199.1"/>
    </source>
</evidence>
<accession>A0A564Y2K8</accession>
<evidence type="ECO:0000313" key="3">
    <source>
        <dbReference type="Proteomes" id="UP000321570"/>
    </source>
</evidence>
<evidence type="ECO:0000313" key="1">
    <source>
        <dbReference type="EMBL" id="VUZ41198.1"/>
    </source>
</evidence>
<protein>
    <submittedName>
        <fullName evidence="2">Uncharacterized protein</fullName>
    </submittedName>
</protein>
<name>A0A564Y2K8_HYMDI</name>
<dbReference type="Proteomes" id="UP000321570">
    <property type="component" value="Unassembled WGS sequence"/>
</dbReference>